<reference evidence="3" key="1">
    <citation type="submission" date="2011-07" db="EMBL/GenBank/DDBJ databases">
        <authorList>
            <consortium name="Caenorhabditis brenneri Sequencing and Analysis Consortium"/>
            <person name="Wilson R.K."/>
        </authorList>
    </citation>
    <scope>NUCLEOTIDE SEQUENCE [LARGE SCALE GENOMIC DNA]</scope>
    <source>
        <strain evidence="3">PB2801</strain>
    </source>
</reference>
<dbReference type="HOGENOM" id="CLU_3191795_0_0_1"/>
<name>G0NE06_CAEBE</name>
<keyword evidence="3" id="KW-1185">Reference proteome</keyword>
<evidence type="ECO:0000256" key="1">
    <source>
        <dbReference type="SAM" id="SignalP"/>
    </source>
</evidence>
<feature type="chain" id="PRO_5003405612" evidence="1">
    <location>
        <begin position="26"/>
        <end position="46"/>
    </location>
</feature>
<sequence>MAWRFLDRFFFCLLIISLIIPMLDIGEDEFVAPRVDHELPTRLQCC</sequence>
<evidence type="ECO:0000313" key="2">
    <source>
        <dbReference type="EMBL" id="EGT58558.1"/>
    </source>
</evidence>
<protein>
    <submittedName>
        <fullName evidence="2">Uncharacterized protein</fullName>
    </submittedName>
</protein>
<keyword evidence="1" id="KW-0732">Signal</keyword>
<feature type="signal peptide" evidence="1">
    <location>
        <begin position="1"/>
        <end position="25"/>
    </location>
</feature>
<dbReference type="EMBL" id="GL379870">
    <property type="protein sequence ID" value="EGT58558.1"/>
    <property type="molecule type" value="Genomic_DNA"/>
</dbReference>
<dbReference type="InParanoid" id="G0NE06"/>
<accession>G0NE06</accession>
<proteinExistence type="predicted"/>
<dbReference type="AlphaFoldDB" id="G0NE06"/>
<organism evidence="3">
    <name type="scientific">Caenorhabditis brenneri</name>
    <name type="common">Nematode worm</name>
    <dbReference type="NCBI Taxonomy" id="135651"/>
    <lineage>
        <taxon>Eukaryota</taxon>
        <taxon>Metazoa</taxon>
        <taxon>Ecdysozoa</taxon>
        <taxon>Nematoda</taxon>
        <taxon>Chromadorea</taxon>
        <taxon>Rhabditida</taxon>
        <taxon>Rhabditina</taxon>
        <taxon>Rhabditomorpha</taxon>
        <taxon>Rhabditoidea</taxon>
        <taxon>Rhabditidae</taxon>
        <taxon>Peloderinae</taxon>
        <taxon>Caenorhabditis</taxon>
    </lineage>
</organism>
<dbReference type="Proteomes" id="UP000008068">
    <property type="component" value="Unassembled WGS sequence"/>
</dbReference>
<gene>
    <name evidence="2" type="ORF">CAEBREN_06367</name>
</gene>
<evidence type="ECO:0000313" key="3">
    <source>
        <dbReference type="Proteomes" id="UP000008068"/>
    </source>
</evidence>